<feature type="domain" description="Pyruvate carboxyltransferase" evidence="2">
    <location>
        <begin position="3"/>
        <end position="255"/>
    </location>
</feature>
<keyword evidence="4" id="KW-1185">Reference proteome</keyword>
<comment type="caution">
    <text evidence="3">The sequence shown here is derived from an EMBL/GenBank/DDBJ whole genome shotgun (WGS) entry which is preliminary data.</text>
</comment>
<dbReference type="InterPro" id="IPR013785">
    <property type="entry name" value="Aldolase_TIM"/>
</dbReference>
<dbReference type="RefSeq" id="WP_031137362.1">
    <property type="nucleotide sequence ID" value="NZ_JYJH01000004.1"/>
</dbReference>
<dbReference type="PROSITE" id="PS50991">
    <property type="entry name" value="PYR_CT"/>
    <property type="match status" value="1"/>
</dbReference>
<accession>A0A0M2GQK5</accession>
<dbReference type="STRING" id="284040.UK15_08820"/>
<dbReference type="Proteomes" id="UP000034786">
    <property type="component" value="Unassembled WGS sequence"/>
</dbReference>
<dbReference type="AlphaFoldDB" id="A0A0M2GQK5"/>
<organism evidence="3 4">
    <name type="scientific">Streptomyces variegatus</name>
    <dbReference type="NCBI Taxonomy" id="284040"/>
    <lineage>
        <taxon>Bacteria</taxon>
        <taxon>Bacillati</taxon>
        <taxon>Actinomycetota</taxon>
        <taxon>Actinomycetes</taxon>
        <taxon>Kitasatosporales</taxon>
        <taxon>Streptomycetaceae</taxon>
        <taxon>Streptomyces</taxon>
    </lineage>
</organism>
<evidence type="ECO:0000256" key="1">
    <source>
        <dbReference type="ARBA" id="ARBA00022679"/>
    </source>
</evidence>
<dbReference type="InterPro" id="IPR000891">
    <property type="entry name" value="PYR_CT"/>
</dbReference>
<keyword evidence="1" id="KW-0808">Transferase</keyword>
<dbReference type="Pfam" id="PF00682">
    <property type="entry name" value="HMGL-like"/>
    <property type="match status" value="1"/>
</dbReference>
<dbReference type="GO" id="GO:0016740">
    <property type="term" value="F:transferase activity"/>
    <property type="evidence" value="ECO:0007669"/>
    <property type="project" value="UniProtKB-KW"/>
</dbReference>
<dbReference type="Gene3D" id="3.20.20.70">
    <property type="entry name" value="Aldolase class I"/>
    <property type="match status" value="1"/>
</dbReference>
<dbReference type="SUPFAM" id="SSF51569">
    <property type="entry name" value="Aldolase"/>
    <property type="match status" value="1"/>
</dbReference>
<gene>
    <name evidence="3" type="ORF">UK15_08820</name>
</gene>
<name>A0A0M2GQK5_9ACTN</name>
<dbReference type="PANTHER" id="PTHR42880">
    <property type="entry name" value="HOMOCITRATE SYNTHASE"/>
    <property type="match status" value="1"/>
</dbReference>
<dbReference type="PATRIC" id="fig|284040.3.peg.5060"/>
<protein>
    <recommendedName>
        <fullName evidence="2">Pyruvate carboxyltransferase domain-containing protein</fullName>
    </recommendedName>
</protein>
<reference evidence="4" key="1">
    <citation type="submission" date="2015-02" db="EMBL/GenBank/DDBJ databases">
        <authorList>
            <person name="Ju K.-S."/>
            <person name="Doroghazi J.R."/>
            <person name="Metcalf W."/>
        </authorList>
    </citation>
    <scope>NUCLEOTIDE SEQUENCE [LARGE SCALE GENOMIC DNA]</scope>
    <source>
        <strain evidence="4">NRRL B-16380</strain>
    </source>
</reference>
<dbReference type="EMBL" id="JYJH01000004">
    <property type="protein sequence ID" value="KJK40411.1"/>
    <property type="molecule type" value="Genomic_DNA"/>
</dbReference>
<proteinExistence type="predicted"/>
<evidence type="ECO:0000313" key="3">
    <source>
        <dbReference type="EMBL" id="KJK40411.1"/>
    </source>
</evidence>
<evidence type="ECO:0000259" key="2">
    <source>
        <dbReference type="PROSITE" id="PS50991"/>
    </source>
</evidence>
<evidence type="ECO:0000313" key="4">
    <source>
        <dbReference type="Proteomes" id="UP000034786"/>
    </source>
</evidence>
<sequence>MSMVNIDVTLRDGGYRNGFHFPLGYALKHAKLSVEAGFDWVEIAYRKGSLVPMPGLGLTGRGDDDYIAAMAQEVGPRHVAMILHPKNITRDDLPAMYQAGARLVRIILPAKGYEPGLDYIRQARDIGFTVGVNFARISQWPGRDVVEVAAAATDAGAEFVYLADSNGSLSPVDTAHLTTLTRSVTGGPVGLHAHNNLGLALSNAISAEAAGATWMDSSIQGMGKGPGNLIAEQWLAHLDRTDPQAAARLNLEPVLELADLLLANVPEGSPSLPLPDLVLGRYDLPVEHRKELVGRHGEVLATARTLAGAR</sequence>
<dbReference type="PANTHER" id="PTHR42880:SF1">
    <property type="entry name" value="ISOPROPYLMALATE_HOMOCITRATE_CITRAMALATE SYNTHASE FAMILY PROTEIN"/>
    <property type="match status" value="1"/>
</dbReference>